<reference evidence="1 2" key="1">
    <citation type="submission" date="2018-06" db="EMBL/GenBank/DDBJ databases">
        <title>Streptomyces reniochalinae sp. nov. and Streptomyces diacarnus sp. nov. from marine sponges.</title>
        <authorList>
            <person name="Li L."/>
        </authorList>
    </citation>
    <scope>NUCLEOTIDE SEQUENCE [LARGE SCALE GENOMIC DNA]</scope>
    <source>
        <strain evidence="1 2">LHW50302</strain>
    </source>
</reference>
<organism evidence="1 2">
    <name type="scientific">Streptomyces reniochalinae</name>
    <dbReference type="NCBI Taxonomy" id="2250578"/>
    <lineage>
        <taxon>Bacteria</taxon>
        <taxon>Bacillati</taxon>
        <taxon>Actinomycetota</taxon>
        <taxon>Actinomycetes</taxon>
        <taxon>Kitasatosporales</taxon>
        <taxon>Streptomycetaceae</taxon>
        <taxon>Streptomyces</taxon>
    </lineage>
</organism>
<name>A0A367F0M6_9ACTN</name>
<evidence type="ECO:0008006" key="3">
    <source>
        <dbReference type="Google" id="ProtNLM"/>
    </source>
</evidence>
<proteinExistence type="predicted"/>
<protein>
    <recommendedName>
        <fullName evidence="3">DUF1918 domain-containing protein</fullName>
    </recommendedName>
</protein>
<evidence type="ECO:0000313" key="1">
    <source>
        <dbReference type="EMBL" id="RCG23883.1"/>
    </source>
</evidence>
<dbReference type="RefSeq" id="WP_114014097.1">
    <property type="nucleotide sequence ID" value="NZ_QOIM01000022.1"/>
</dbReference>
<gene>
    <name evidence="1" type="ORF">DQ392_04170</name>
</gene>
<accession>A0A367F0M6</accession>
<dbReference type="AlphaFoldDB" id="A0A367F0M6"/>
<comment type="caution">
    <text evidence="1">The sequence shown here is derived from an EMBL/GenBank/DDBJ whole genome shotgun (WGS) entry which is preliminary data.</text>
</comment>
<sequence>MWSEGDRVRDAKTGKAGCVVQVAGPAPFIYRVLLEQRGEGEPPVMIYRYGDQLRAAPAQAPGGRSKTRLNMCPCEGAG</sequence>
<dbReference type="EMBL" id="QOIM01000022">
    <property type="protein sequence ID" value="RCG23883.1"/>
    <property type="molecule type" value="Genomic_DNA"/>
</dbReference>
<keyword evidence="2" id="KW-1185">Reference proteome</keyword>
<dbReference type="OrthoDB" id="4310832at2"/>
<dbReference type="Proteomes" id="UP000253507">
    <property type="component" value="Unassembled WGS sequence"/>
</dbReference>
<evidence type="ECO:0000313" key="2">
    <source>
        <dbReference type="Proteomes" id="UP000253507"/>
    </source>
</evidence>